<dbReference type="SUPFAM" id="SSF52777">
    <property type="entry name" value="CoA-dependent acyltransferases"/>
    <property type="match status" value="2"/>
</dbReference>
<dbReference type="AlphaFoldDB" id="A0A9W6KKX6"/>
<dbReference type="RefSeq" id="WP_261964047.1">
    <property type="nucleotide sequence ID" value="NZ_BAAAXA010000003.1"/>
</dbReference>
<reference evidence="2" key="1">
    <citation type="journal article" date="2014" name="Int. J. Syst. Evol. Microbiol.">
        <title>Complete genome sequence of Corynebacterium casei LMG S-19264T (=DSM 44701T), isolated from a smear-ripened cheese.</title>
        <authorList>
            <consortium name="US DOE Joint Genome Institute (JGI-PGF)"/>
            <person name="Walter F."/>
            <person name="Albersmeier A."/>
            <person name="Kalinowski J."/>
            <person name="Ruckert C."/>
        </authorList>
    </citation>
    <scope>NUCLEOTIDE SEQUENCE</scope>
    <source>
        <strain evidence="2">VKM Ac-1321</strain>
    </source>
</reference>
<dbReference type="GO" id="GO:0044550">
    <property type="term" value="P:secondary metabolite biosynthetic process"/>
    <property type="evidence" value="ECO:0007669"/>
    <property type="project" value="TreeGrafter"/>
</dbReference>
<dbReference type="GO" id="GO:0031177">
    <property type="term" value="F:phosphopantetheine binding"/>
    <property type="evidence" value="ECO:0007669"/>
    <property type="project" value="TreeGrafter"/>
</dbReference>
<dbReference type="EMBL" id="BSFP01000015">
    <property type="protein sequence ID" value="GLL01359.1"/>
    <property type="molecule type" value="Genomic_DNA"/>
</dbReference>
<feature type="domain" description="Condensation" evidence="1">
    <location>
        <begin position="29"/>
        <end position="308"/>
    </location>
</feature>
<evidence type="ECO:0000259" key="1">
    <source>
        <dbReference type="Pfam" id="PF00668"/>
    </source>
</evidence>
<accession>A0A9W6KKX6</accession>
<sequence length="422" mass="46287">METYPVTVGQLSVWRELMEIPPERRWEANIQWLWDLPEGTTEPAVRAALVGLARRHGSLRTRYVDNGAALPRQWLIEDDDELEATVHEQVCQGVAPIAEQAEAELREQRAVIDVTTHLPFRALLLADGDRPVRLIVIAHHLTADGVAAMIVREDFMRLLAGEQLPPAPGPRELALEQQGAGDGRLRSAERHWRRTLAAAPRAAAPACGTAPQRIGARVRTGIPMPMAHAATATTGASLSSILLAVYHRAICELTGEPRHLMFSLSNNRYGDLQADMVTSLVQWAPLIMEAELSRPGTPLAEVVEKVHWKHFSALKHAACSPDAIAAAHAEQPDADAGYHYNPMLAPPGFPSDDVPMPTAVEYYEPARASGPNFYIIVRGLTSLDLDVRVNRPGWDAPRVAAFVDRVTHELNTFARTANVPSV</sequence>
<dbReference type="InterPro" id="IPR001242">
    <property type="entry name" value="Condensation_dom"/>
</dbReference>
<dbReference type="GO" id="GO:0003824">
    <property type="term" value="F:catalytic activity"/>
    <property type="evidence" value="ECO:0007669"/>
    <property type="project" value="InterPro"/>
</dbReference>
<dbReference type="Proteomes" id="UP001143480">
    <property type="component" value="Unassembled WGS sequence"/>
</dbReference>
<dbReference type="Pfam" id="PF00668">
    <property type="entry name" value="Condensation"/>
    <property type="match status" value="1"/>
</dbReference>
<reference evidence="2" key="2">
    <citation type="submission" date="2023-01" db="EMBL/GenBank/DDBJ databases">
        <authorList>
            <person name="Sun Q."/>
            <person name="Evtushenko L."/>
        </authorList>
    </citation>
    <scope>NUCLEOTIDE SEQUENCE</scope>
    <source>
        <strain evidence="2">VKM Ac-1321</strain>
    </source>
</reference>
<evidence type="ECO:0000313" key="2">
    <source>
        <dbReference type="EMBL" id="GLL01359.1"/>
    </source>
</evidence>
<dbReference type="InterPro" id="IPR023213">
    <property type="entry name" value="CAT-like_dom_sf"/>
</dbReference>
<keyword evidence="3" id="KW-1185">Reference proteome</keyword>
<dbReference type="GO" id="GO:0043041">
    <property type="term" value="P:amino acid activation for nonribosomal peptide biosynthetic process"/>
    <property type="evidence" value="ECO:0007669"/>
    <property type="project" value="TreeGrafter"/>
</dbReference>
<comment type="caution">
    <text evidence="2">The sequence shown here is derived from an EMBL/GenBank/DDBJ whole genome shotgun (WGS) entry which is preliminary data.</text>
</comment>
<dbReference type="Gene3D" id="3.30.559.10">
    <property type="entry name" value="Chloramphenicol acetyltransferase-like domain"/>
    <property type="match status" value="1"/>
</dbReference>
<dbReference type="GO" id="GO:0008610">
    <property type="term" value="P:lipid biosynthetic process"/>
    <property type="evidence" value="ECO:0007669"/>
    <property type="project" value="UniProtKB-ARBA"/>
</dbReference>
<dbReference type="Gene3D" id="3.30.559.30">
    <property type="entry name" value="Nonribosomal peptide synthetase, condensation domain"/>
    <property type="match status" value="1"/>
</dbReference>
<organism evidence="2 3">
    <name type="scientific">Dactylosporangium matsuzakiense</name>
    <dbReference type="NCBI Taxonomy" id="53360"/>
    <lineage>
        <taxon>Bacteria</taxon>
        <taxon>Bacillati</taxon>
        <taxon>Actinomycetota</taxon>
        <taxon>Actinomycetes</taxon>
        <taxon>Micromonosporales</taxon>
        <taxon>Micromonosporaceae</taxon>
        <taxon>Dactylosporangium</taxon>
    </lineage>
</organism>
<dbReference type="PANTHER" id="PTHR45527">
    <property type="entry name" value="NONRIBOSOMAL PEPTIDE SYNTHETASE"/>
    <property type="match status" value="1"/>
</dbReference>
<dbReference type="PANTHER" id="PTHR45527:SF1">
    <property type="entry name" value="FATTY ACID SYNTHASE"/>
    <property type="match status" value="1"/>
</dbReference>
<gene>
    <name evidence="2" type="ORF">GCM10017581_031000</name>
</gene>
<name>A0A9W6KKX6_9ACTN</name>
<dbReference type="GO" id="GO:0005737">
    <property type="term" value="C:cytoplasm"/>
    <property type="evidence" value="ECO:0007669"/>
    <property type="project" value="TreeGrafter"/>
</dbReference>
<proteinExistence type="predicted"/>
<evidence type="ECO:0000313" key="3">
    <source>
        <dbReference type="Proteomes" id="UP001143480"/>
    </source>
</evidence>
<protein>
    <recommendedName>
        <fullName evidence="1">Condensation domain-containing protein</fullName>
    </recommendedName>
</protein>